<dbReference type="InterPro" id="IPR026461">
    <property type="entry name" value="Trfase_2_rSAM/seldom_assoc"/>
</dbReference>
<dbReference type="Gene3D" id="3.90.550.10">
    <property type="entry name" value="Spore Coat Polysaccharide Biosynthesis Protein SpsA, Chain A"/>
    <property type="match status" value="1"/>
</dbReference>
<evidence type="ECO:0000256" key="5">
    <source>
        <dbReference type="ARBA" id="ARBA00023136"/>
    </source>
</evidence>
<evidence type="ECO:0000313" key="7">
    <source>
        <dbReference type="EMBL" id="MEZ7196900.1"/>
    </source>
</evidence>
<dbReference type="RefSeq" id="WP_371386421.1">
    <property type="nucleotide sequence ID" value="NZ_JBGLYH010000021.1"/>
</dbReference>
<comment type="caution">
    <text evidence="7">The sequence shown here is derived from an EMBL/GenBank/DDBJ whole genome shotgun (WGS) entry which is preliminary data.</text>
</comment>
<dbReference type="PANTHER" id="PTHR43646">
    <property type="entry name" value="GLYCOSYLTRANSFERASE"/>
    <property type="match status" value="1"/>
</dbReference>
<dbReference type="Pfam" id="PF00535">
    <property type="entry name" value="Glycos_transf_2"/>
    <property type="match status" value="1"/>
</dbReference>
<sequence>MDPIATSARSISVIIPVFGEAAIIDGTVRQVRASAMGRPVEIVVADGGPGHATLKALREPDVAGVRCPPGRGVQMNAGAAVAGGDVLLFLHADTRLPEGWPDAVDRALDTACDLARDCVRAGAFSLAIDSPRISLAVVARFANLRSRIERVPYGDQAPFFDAGLFRELGGFAPIPIMEDVELFRRLKRRGEPVAILKERVLTSPRRWERDGVARRTLGNWRLRLRYAMGAAPEDLARRYRPDGEA</sequence>
<dbReference type="SUPFAM" id="SSF53448">
    <property type="entry name" value="Nucleotide-diphospho-sugar transferases"/>
    <property type="match status" value="1"/>
</dbReference>
<dbReference type="InterPro" id="IPR029044">
    <property type="entry name" value="Nucleotide-diphossugar_trans"/>
</dbReference>
<comment type="subcellular location">
    <subcellularLocation>
        <location evidence="1">Cell membrane</location>
    </subcellularLocation>
</comment>
<keyword evidence="3" id="KW-0328">Glycosyltransferase</keyword>
<dbReference type="Proteomes" id="UP001568698">
    <property type="component" value="Unassembled WGS sequence"/>
</dbReference>
<name>A0ABV4K4E3_9BACT</name>
<protein>
    <submittedName>
        <fullName evidence="7">TIGR04283 family arsenosugar biosynthesis glycosyltransferase</fullName>
    </submittedName>
</protein>
<evidence type="ECO:0000256" key="2">
    <source>
        <dbReference type="ARBA" id="ARBA00022475"/>
    </source>
</evidence>
<evidence type="ECO:0000313" key="8">
    <source>
        <dbReference type="Proteomes" id="UP001568698"/>
    </source>
</evidence>
<reference evidence="7 8" key="1">
    <citation type="submission" date="2024-08" db="EMBL/GenBank/DDBJ databases">
        <title>Sulfate-reducing bacteria isolated from formation water of the oil field in Kazakhstan and description of Pseudodesulfovibrio sp.</title>
        <authorList>
            <person name="Bidzhieva S.K."/>
            <person name="Tourova T.P."/>
            <person name="Grouzdev D.S."/>
            <person name="Beletsky A.V."/>
            <person name="Sokolova D.S."/>
            <person name="Samigullina S.R."/>
            <person name="Poltaraus A.B."/>
            <person name="Avtukh A.N."/>
            <person name="Tereshina V.M."/>
            <person name="Zhaparov N.S."/>
            <person name="Mardanov A.V."/>
            <person name="Nazina T.N."/>
        </authorList>
    </citation>
    <scope>NUCLEOTIDE SEQUENCE [LARGE SCALE GENOMIC DNA]</scope>
    <source>
        <strain evidence="7 8">9FUS</strain>
    </source>
</reference>
<dbReference type="NCBIfam" id="TIGR04283">
    <property type="entry name" value="glyco_like_mftF"/>
    <property type="match status" value="1"/>
</dbReference>
<evidence type="ECO:0000256" key="3">
    <source>
        <dbReference type="ARBA" id="ARBA00022676"/>
    </source>
</evidence>
<dbReference type="InterPro" id="IPR001173">
    <property type="entry name" value="Glyco_trans_2-like"/>
</dbReference>
<organism evidence="7 8">
    <name type="scientific">Pseudodesulfovibrio karagichevae</name>
    <dbReference type="NCBI Taxonomy" id="3239305"/>
    <lineage>
        <taxon>Bacteria</taxon>
        <taxon>Pseudomonadati</taxon>
        <taxon>Thermodesulfobacteriota</taxon>
        <taxon>Desulfovibrionia</taxon>
        <taxon>Desulfovibrionales</taxon>
        <taxon>Desulfovibrionaceae</taxon>
    </lineage>
</organism>
<dbReference type="PANTHER" id="PTHR43646:SF2">
    <property type="entry name" value="GLYCOSYLTRANSFERASE 2-LIKE DOMAIN-CONTAINING PROTEIN"/>
    <property type="match status" value="1"/>
</dbReference>
<keyword evidence="5" id="KW-0472">Membrane</keyword>
<keyword evidence="2" id="KW-1003">Cell membrane</keyword>
<keyword evidence="8" id="KW-1185">Reference proteome</keyword>
<dbReference type="CDD" id="cd02522">
    <property type="entry name" value="GT_2_like_a"/>
    <property type="match status" value="1"/>
</dbReference>
<evidence type="ECO:0000259" key="6">
    <source>
        <dbReference type="Pfam" id="PF00535"/>
    </source>
</evidence>
<dbReference type="EMBL" id="JBGLYH010000021">
    <property type="protein sequence ID" value="MEZ7196900.1"/>
    <property type="molecule type" value="Genomic_DNA"/>
</dbReference>
<proteinExistence type="predicted"/>
<feature type="domain" description="Glycosyltransferase 2-like" evidence="6">
    <location>
        <begin position="12"/>
        <end position="109"/>
    </location>
</feature>
<gene>
    <name evidence="7" type="ORF">AB6M95_09085</name>
</gene>
<keyword evidence="4" id="KW-0808">Transferase</keyword>
<evidence type="ECO:0000256" key="4">
    <source>
        <dbReference type="ARBA" id="ARBA00022679"/>
    </source>
</evidence>
<accession>A0ABV4K4E3</accession>
<evidence type="ECO:0000256" key="1">
    <source>
        <dbReference type="ARBA" id="ARBA00004236"/>
    </source>
</evidence>